<keyword evidence="4" id="KW-1185">Reference proteome</keyword>
<feature type="region of interest" description="Disordered" evidence="1">
    <location>
        <begin position="30"/>
        <end position="123"/>
    </location>
</feature>
<evidence type="ECO:0000256" key="2">
    <source>
        <dbReference type="SAM" id="SignalP"/>
    </source>
</evidence>
<dbReference type="AlphaFoldDB" id="A0A3A4AEJ6"/>
<comment type="caution">
    <text evidence="3">The sequence shown here is derived from an EMBL/GenBank/DDBJ whole genome shotgun (WGS) entry which is preliminary data.</text>
</comment>
<dbReference type="OrthoDB" id="3447380at2"/>
<feature type="chain" id="PRO_5017402370" evidence="2">
    <location>
        <begin position="33"/>
        <end position="427"/>
    </location>
</feature>
<sequence length="427" mass="43660">MNRRVIAAIVAGAVLGGVAPATLAAAGPSAMAETTATPAPRPAPEAAPGAAPSDPAPTPSYGRAPATSETPAGNAPATSETPAGNADPSGSPPPEGTPSATPSGTPLPEGSPGSTPDPAQDAPVLANASTLPTAVETPATVVLRVNATSTSPGGIQAVSVTLTSPDEPARRLEMSRVNGTVHSGAYQAVTQIEKVAADTSFQPVFEALDTNGKTATAEGTAVKVKRGPAYPITSVTVPRYVTLSEYGANVRVEAHVENGPDRVQLTRDQVALPFTHIGAGEYRLMVPLPVNAPTGLHSYTIEALNPAGVADGTRPVEFHVKRAVRFSGFDAGPEPVAKGQKLTASGHLYGLSPDGTEFRPMAWHYVDIMFKEAGSSAYTTLARVKADAQGRFFGAFFAASDGDWKAAFAGTASYAQMTSHADFVDVK</sequence>
<gene>
    <name evidence="3" type="ORF">D5H75_29500</name>
</gene>
<name>A0A3A4AEJ6_9ACTN</name>
<feature type="signal peptide" evidence="2">
    <location>
        <begin position="1"/>
        <end position="32"/>
    </location>
</feature>
<accession>A0A3A4AEJ6</accession>
<protein>
    <submittedName>
        <fullName evidence="3">Uncharacterized protein</fullName>
    </submittedName>
</protein>
<keyword evidence="2" id="KW-0732">Signal</keyword>
<evidence type="ECO:0000256" key="1">
    <source>
        <dbReference type="SAM" id="MobiDB-lite"/>
    </source>
</evidence>
<feature type="compositionally biased region" description="Polar residues" evidence="1">
    <location>
        <begin position="67"/>
        <end position="82"/>
    </location>
</feature>
<dbReference type="RefSeq" id="WP_119929836.1">
    <property type="nucleotide sequence ID" value="NZ_QZEY01000015.1"/>
</dbReference>
<feature type="compositionally biased region" description="Low complexity" evidence="1">
    <location>
        <begin position="97"/>
        <end position="108"/>
    </location>
</feature>
<proteinExistence type="predicted"/>
<dbReference type="Proteomes" id="UP000265768">
    <property type="component" value="Unassembled WGS sequence"/>
</dbReference>
<evidence type="ECO:0000313" key="4">
    <source>
        <dbReference type="Proteomes" id="UP000265768"/>
    </source>
</evidence>
<dbReference type="EMBL" id="QZEY01000015">
    <property type="protein sequence ID" value="RJL24460.1"/>
    <property type="molecule type" value="Genomic_DNA"/>
</dbReference>
<reference evidence="3 4" key="1">
    <citation type="submission" date="2018-09" db="EMBL/GenBank/DDBJ databases">
        <title>YIM 75507 draft genome.</title>
        <authorList>
            <person name="Tang S."/>
            <person name="Feng Y."/>
        </authorList>
    </citation>
    <scope>NUCLEOTIDE SEQUENCE [LARGE SCALE GENOMIC DNA]</scope>
    <source>
        <strain evidence="3 4">YIM 75507</strain>
    </source>
</reference>
<evidence type="ECO:0000313" key="3">
    <source>
        <dbReference type="EMBL" id="RJL24460.1"/>
    </source>
</evidence>
<organism evidence="3 4">
    <name type="scientific">Bailinhaonella thermotolerans</name>
    <dbReference type="NCBI Taxonomy" id="1070861"/>
    <lineage>
        <taxon>Bacteria</taxon>
        <taxon>Bacillati</taxon>
        <taxon>Actinomycetota</taxon>
        <taxon>Actinomycetes</taxon>
        <taxon>Streptosporangiales</taxon>
        <taxon>Streptosporangiaceae</taxon>
        <taxon>Bailinhaonella</taxon>
    </lineage>
</organism>